<protein>
    <submittedName>
        <fullName evidence="1">Uncharacterized protein</fullName>
    </submittedName>
</protein>
<evidence type="ECO:0000313" key="1">
    <source>
        <dbReference type="EMBL" id="CAK5271583.1"/>
    </source>
</evidence>
<dbReference type="AlphaFoldDB" id="A0AAD2K047"/>
<gene>
    <name evidence="1" type="ORF">MYCIT1_LOCUS16742</name>
</gene>
<dbReference type="Proteomes" id="UP001295794">
    <property type="component" value="Unassembled WGS sequence"/>
</dbReference>
<organism evidence="1 2">
    <name type="scientific">Mycena citricolor</name>
    <dbReference type="NCBI Taxonomy" id="2018698"/>
    <lineage>
        <taxon>Eukaryota</taxon>
        <taxon>Fungi</taxon>
        <taxon>Dikarya</taxon>
        <taxon>Basidiomycota</taxon>
        <taxon>Agaricomycotina</taxon>
        <taxon>Agaricomycetes</taxon>
        <taxon>Agaricomycetidae</taxon>
        <taxon>Agaricales</taxon>
        <taxon>Marasmiineae</taxon>
        <taxon>Mycenaceae</taxon>
        <taxon>Mycena</taxon>
    </lineage>
</organism>
<name>A0AAD2K047_9AGAR</name>
<evidence type="ECO:0000313" key="2">
    <source>
        <dbReference type="Proteomes" id="UP001295794"/>
    </source>
</evidence>
<dbReference type="EMBL" id="CAVNYO010000174">
    <property type="protein sequence ID" value="CAK5271583.1"/>
    <property type="molecule type" value="Genomic_DNA"/>
</dbReference>
<keyword evidence="2" id="KW-1185">Reference proteome</keyword>
<proteinExistence type="predicted"/>
<comment type="caution">
    <text evidence="1">The sequence shown here is derived from an EMBL/GenBank/DDBJ whole genome shotgun (WGS) entry which is preliminary data.</text>
</comment>
<accession>A0AAD2K047</accession>
<sequence length="223" mass="25386">MPPNSTVSRRRRRRGHRTMSVPLNRSSCRAVPHRTFWILNCLGTRDKLVIHVRWVARACKVTWCLRMSRSLRSNSEASRCAITGLYVRPREHPTMQIGVALVPCISTSSIIRVGCVVRAGPRWCTSFPRFGRRSGTDAHTVSSSPADFMFRRLRHPSGLDDPVLDYFIQGSDRPQHCCISYPQAEPFTALHTADIDLPVSEVIEVVLVERFHDWRHSEAELLG</sequence>
<reference evidence="1" key="1">
    <citation type="submission" date="2023-11" db="EMBL/GenBank/DDBJ databases">
        <authorList>
            <person name="De Vega J J."/>
            <person name="De Vega J J."/>
        </authorList>
    </citation>
    <scope>NUCLEOTIDE SEQUENCE</scope>
</reference>